<dbReference type="Pfam" id="PF00293">
    <property type="entry name" value="NUDIX"/>
    <property type="match status" value="1"/>
</dbReference>
<evidence type="ECO:0000256" key="2">
    <source>
        <dbReference type="ARBA" id="ARBA00022801"/>
    </source>
</evidence>
<feature type="domain" description="Nudix hydrolase" evidence="4">
    <location>
        <begin position="293"/>
        <end position="441"/>
    </location>
</feature>
<reference evidence="5" key="1">
    <citation type="submission" date="2020-08" db="EMBL/GenBank/DDBJ databases">
        <title>Ramlibacter sp. USB13 16S ribosomal RNA gene genome sequencing and assembly.</title>
        <authorList>
            <person name="Kang M."/>
        </authorList>
    </citation>
    <scope>NUCLEOTIDE SEQUENCE</scope>
    <source>
        <strain evidence="5">USB13</strain>
    </source>
</reference>
<dbReference type="PANTHER" id="PTHR21340:SF7">
    <property type="entry name" value="NUDIX HYDROLASE DOMAIN-CONTAINING PROTEIN"/>
    <property type="match status" value="1"/>
</dbReference>
<dbReference type="GO" id="GO:0004081">
    <property type="term" value="F:bis(5'-nucleosyl)-tetraphosphatase (asymmetrical) activity"/>
    <property type="evidence" value="ECO:0007669"/>
    <property type="project" value="TreeGrafter"/>
</dbReference>
<dbReference type="InterPro" id="IPR000086">
    <property type="entry name" value="NUDIX_hydrolase_dom"/>
</dbReference>
<protein>
    <submittedName>
        <fullName evidence="5">NUDIX domain-containing protein</fullName>
    </submittedName>
</protein>
<evidence type="ECO:0000259" key="4">
    <source>
        <dbReference type="PROSITE" id="PS51462"/>
    </source>
</evidence>
<feature type="region of interest" description="Disordered" evidence="3">
    <location>
        <begin position="138"/>
        <end position="223"/>
    </location>
</feature>
<dbReference type="InterPro" id="IPR051325">
    <property type="entry name" value="Nudix_hydrolase_domain"/>
</dbReference>
<dbReference type="GO" id="GO:0006167">
    <property type="term" value="P:AMP biosynthetic process"/>
    <property type="evidence" value="ECO:0007669"/>
    <property type="project" value="TreeGrafter"/>
</dbReference>
<keyword evidence="2" id="KW-0378">Hydrolase</keyword>
<dbReference type="Proteomes" id="UP000608513">
    <property type="component" value="Unassembled WGS sequence"/>
</dbReference>
<comment type="caution">
    <text evidence="5">The sequence shown here is derived from an EMBL/GenBank/DDBJ whole genome shotgun (WGS) entry which is preliminary data.</text>
</comment>
<dbReference type="PROSITE" id="PS00893">
    <property type="entry name" value="NUDIX_BOX"/>
    <property type="match status" value="1"/>
</dbReference>
<dbReference type="CDD" id="cd04662">
    <property type="entry name" value="NUDIX_Hydrolase"/>
    <property type="match status" value="1"/>
</dbReference>
<sequence length="450" mass="48755">MRRKDRIRRKSANATQPPFRRSQRRRRALPAHAQPAGARALARPRRRRALRAAPPRVGAGGVLRERHPAGGGRRPGQRQRRGDLHRAAFARGLDRARRAALRARAAGRAVPHPVRRRVGRSCRLERLPGAGGVAAAARAGAGAGRTATRPPARDAAHRAAARRTAGRGHARPRRAAAARRDRRQAPARPVRSRAARPRGTRDAGAVGCRRGRERAHDGAPLPRAAGHELPAVAAAGGAGARAAAARARRVRVAGGVRERLRQRERLHRDVQGGDGPAAQPLPAAERPYTGRVSTIRSAGLLMFRRAARGTEVLLAHPGGPFWSRRDEAAWTLPKGEIGPGEDALAAAQREFLEETGFASGPPFVPLGELRQKSGKRIMAWAFEGDADPARLVSNPFEMEWPPRSGRLQSFPEVDRVAWFGLEEARRKLIAGQAPFIDSLEQWLQGGALPP</sequence>
<dbReference type="GO" id="GO:0006754">
    <property type="term" value="P:ATP biosynthetic process"/>
    <property type="evidence" value="ECO:0007669"/>
    <property type="project" value="TreeGrafter"/>
</dbReference>
<dbReference type="PROSITE" id="PS51462">
    <property type="entry name" value="NUDIX"/>
    <property type="match status" value="1"/>
</dbReference>
<evidence type="ECO:0000256" key="3">
    <source>
        <dbReference type="SAM" id="MobiDB-lite"/>
    </source>
</evidence>
<feature type="compositionally biased region" description="Low complexity" evidence="3">
    <location>
        <begin position="30"/>
        <end position="41"/>
    </location>
</feature>
<dbReference type="SUPFAM" id="SSF55811">
    <property type="entry name" value="Nudix"/>
    <property type="match status" value="1"/>
</dbReference>
<dbReference type="InterPro" id="IPR020084">
    <property type="entry name" value="NUDIX_hydrolase_CS"/>
</dbReference>
<accession>A0A923MVP0</accession>
<dbReference type="AlphaFoldDB" id="A0A923MVP0"/>
<feature type="compositionally biased region" description="Low complexity" evidence="3">
    <location>
        <begin position="138"/>
        <end position="150"/>
    </location>
</feature>
<proteinExistence type="predicted"/>
<organism evidence="5 6">
    <name type="scientific">Ramlibacter cellulosilyticus</name>
    <dbReference type="NCBI Taxonomy" id="2764187"/>
    <lineage>
        <taxon>Bacteria</taxon>
        <taxon>Pseudomonadati</taxon>
        <taxon>Pseudomonadota</taxon>
        <taxon>Betaproteobacteria</taxon>
        <taxon>Burkholderiales</taxon>
        <taxon>Comamonadaceae</taxon>
        <taxon>Ramlibacter</taxon>
    </lineage>
</organism>
<evidence type="ECO:0000256" key="1">
    <source>
        <dbReference type="ARBA" id="ARBA00001946"/>
    </source>
</evidence>
<comment type="cofactor">
    <cofactor evidence="1">
        <name>Mg(2+)</name>
        <dbReference type="ChEBI" id="CHEBI:18420"/>
    </cofactor>
</comment>
<dbReference type="InterPro" id="IPR015797">
    <property type="entry name" value="NUDIX_hydrolase-like_dom_sf"/>
</dbReference>
<dbReference type="EMBL" id="JACORT010000013">
    <property type="protein sequence ID" value="MBC5785901.1"/>
    <property type="molecule type" value="Genomic_DNA"/>
</dbReference>
<keyword evidence="6" id="KW-1185">Reference proteome</keyword>
<evidence type="ECO:0000313" key="6">
    <source>
        <dbReference type="Proteomes" id="UP000608513"/>
    </source>
</evidence>
<dbReference type="PANTHER" id="PTHR21340">
    <property type="entry name" value="DIADENOSINE 5,5-P1,P4-TETRAPHOSPHATE PYROPHOSPHOHYDROLASE MUTT"/>
    <property type="match status" value="1"/>
</dbReference>
<feature type="compositionally biased region" description="Basic residues" evidence="3">
    <location>
        <begin position="1"/>
        <end position="11"/>
    </location>
</feature>
<feature type="compositionally biased region" description="Basic residues" evidence="3">
    <location>
        <begin position="159"/>
        <end position="182"/>
    </location>
</feature>
<gene>
    <name evidence="5" type="ORF">H8N03_23380</name>
</gene>
<feature type="region of interest" description="Disordered" evidence="3">
    <location>
        <begin position="1"/>
        <end position="83"/>
    </location>
</feature>
<evidence type="ECO:0000313" key="5">
    <source>
        <dbReference type="EMBL" id="MBC5785901.1"/>
    </source>
</evidence>
<dbReference type="Gene3D" id="3.90.79.10">
    <property type="entry name" value="Nucleoside Triphosphate Pyrophosphohydrolase"/>
    <property type="match status" value="1"/>
</dbReference>
<name>A0A923MVP0_9BURK</name>